<evidence type="ECO:0000256" key="6">
    <source>
        <dbReference type="ARBA" id="ARBA00022741"/>
    </source>
</evidence>
<evidence type="ECO:0000313" key="23">
    <source>
        <dbReference type="Proteomes" id="UP000468766"/>
    </source>
</evidence>
<dbReference type="Proteomes" id="UP000468766">
    <property type="component" value="Unassembled WGS sequence"/>
</dbReference>
<comment type="catalytic activity">
    <reaction evidence="1 18 19">
        <text>(6R)-NADHX = (6S)-NADHX</text>
        <dbReference type="Rhea" id="RHEA:32215"/>
        <dbReference type="ChEBI" id="CHEBI:64074"/>
        <dbReference type="ChEBI" id="CHEBI:64075"/>
        <dbReference type="EC" id="5.1.99.6"/>
    </reaction>
</comment>
<comment type="function">
    <text evidence="18">Catalyzes the epimerization of the S- and R-forms of NAD(P)HX, a damaged form of NAD(P)H that is a result of enzymatic or heat-dependent hydration. This is a prerequisite for the S-specific NAD(P)H-hydrate dehydratase to allow the repair of both epimers of NAD(P)HX.</text>
</comment>
<evidence type="ECO:0000256" key="17">
    <source>
        <dbReference type="HAMAP-Rule" id="MF_01965"/>
    </source>
</evidence>
<keyword evidence="9 18" id="KW-0630">Potassium</keyword>
<keyword evidence="13" id="KW-0511">Multifunctional enzyme</keyword>
<feature type="binding site" evidence="18">
    <location>
        <position position="168"/>
    </location>
    <ligand>
        <name>K(+)</name>
        <dbReference type="ChEBI" id="CHEBI:29103"/>
    </ligand>
</feature>
<comment type="function">
    <text evidence="17">Catalyzes the dehydration of the S-form of NAD(P)HX at the expense of ADP, which is converted to AMP. Together with NAD(P)HX epimerase, which catalyzes the epimerization of the S- and R-forms, the enzyme allows the repair of both epimers of NAD(P)HX, a damaged form of NAD(P)H that is a result of enzymatic or heat-dependent hydration.</text>
</comment>
<dbReference type="Gene3D" id="3.40.50.10260">
    <property type="entry name" value="YjeF N-terminal domain"/>
    <property type="match status" value="1"/>
</dbReference>
<dbReference type="NCBIfam" id="TIGR00197">
    <property type="entry name" value="yjeF_nterm"/>
    <property type="match status" value="1"/>
</dbReference>
<dbReference type="GO" id="GO:0052856">
    <property type="term" value="F:NAD(P)HX epimerase activity"/>
    <property type="evidence" value="ECO:0007669"/>
    <property type="project" value="UniProtKB-UniRule"/>
</dbReference>
<reference evidence="22 23" key="1">
    <citation type="submission" date="2019-10" db="EMBL/GenBank/DDBJ databases">
        <title>Whole-genome sequence of the extremophile Heliorestis acidaminivorans DSM 24790.</title>
        <authorList>
            <person name="Kyndt J.A."/>
            <person name="Meyer T.E."/>
        </authorList>
    </citation>
    <scope>NUCLEOTIDE SEQUENCE [LARGE SCALE GENOMIC DNA]</scope>
    <source>
        <strain evidence="22 23">DSM 24790</strain>
    </source>
</reference>
<dbReference type="SUPFAM" id="SSF53613">
    <property type="entry name" value="Ribokinase-like"/>
    <property type="match status" value="1"/>
</dbReference>
<comment type="similarity">
    <text evidence="3 19">In the N-terminal section; belongs to the NnrE/AIBP family.</text>
</comment>
<evidence type="ECO:0000256" key="14">
    <source>
        <dbReference type="ARBA" id="ARBA00025153"/>
    </source>
</evidence>
<keyword evidence="8 17" id="KW-0521">NADP</keyword>
<dbReference type="RefSeq" id="WP_151620918.1">
    <property type="nucleotide sequence ID" value="NZ_WBXO01000009.1"/>
</dbReference>
<dbReference type="InterPro" id="IPR000631">
    <property type="entry name" value="CARKD"/>
</dbReference>
<evidence type="ECO:0000256" key="19">
    <source>
        <dbReference type="PIRNR" id="PIRNR017184"/>
    </source>
</evidence>
<dbReference type="CDD" id="cd01171">
    <property type="entry name" value="YXKO-related"/>
    <property type="match status" value="1"/>
</dbReference>
<dbReference type="NCBIfam" id="TIGR00196">
    <property type="entry name" value="yjeF_cterm"/>
    <property type="match status" value="1"/>
</dbReference>
<feature type="binding site" evidence="18">
    <location>
        <position position="61"/>
    </location>
    <ligand>
        <name>K(+)</name>
        <dbReference type="ChEBI" id="CHEBI:29103"/>
    </ligand>
</feature>
<evidence type="ECO:0000256" key="2">
    <source>
        <dbReference type="ARBA" id="ARBA00000909"/>
    </source>
</evidence>
<comment type="catalytic activity">
    <reaction evidence="2 18 19">
        <text>(6R)-NADPHX = (6S)-NADPHX</text>
        <dbReference type="Rhea" id="RHEA:32227"/>
        <dbReference type="ChEBI" id="CHEBI:64076"/>
        <dbReference type="ChEBI" id="CHEBI:64077"/>
        <dbReference type="EC" id="5.1.99.6"/>
    </reaction>
</comment>
<name>A0A6I0EXA7_9FIRM</name>
<comment type="catalytic activity">
    <reaction evidence="15 17 19">
        <text>(6S)-NADHX + ADP = AMP + phosphate + NADH + H(+)</text>
        <dbReference type="Rhea" id="RHEA:32223"/>
        <dbReference type="ChEBI" id="CHEBI:15378"/>
        <dbReference type="ChEBI" id="CHEBI:43474"/>
        <dbReference type="ChEBI" id="CHEBI:57945"/>
        <dbReference type="ChEBI" id="CHEBI:64074"/>
        <dbReference type="ChEBI" id="CHEBI:456215"/>
        <dbReference type="ChEBI" id="CHEBI:456216"/>
        <dbReference type="EC" id="4.2.1.136"/>
    </reaction>
</comment>
<evidence type="ECO:0000256" key="7">
    <source>
        <dbReference type="ARBA" id="ARBA00022840"/>
    </source>
</evidence>
<comment type="catalytic activity">
    <reaction evidence="16 17 19">
        <text>(6S)-NADPHX + ADP = AMP + phosphate + NADPH + H(+)</text>
        <dbReference type="Rhea" id="RHEA:32235"/>
        <dbReference type="ChEBI" id="CHEBI:15378"/>
        <dbReference type="ChEBI" id="CHEBI:43474"/>
        <dbReference type="ChEBI" id="CHEBI:57783"/>
        <dbReference type="ChEBI" id="CHEBI:64076"/>
        <dbReference type="ChEBI" id="CHEBI:456215"/>
        <dbReference type="ChEBI" id="CHEBI:456216"/>
        <dbReference type="EC" id="4.2.1.136"/>
    </reaction>
</comment>
<keyword evidence="5 18" id="KW-0479">Metal-binding</keyword>
<feature type="binding site" evidence="17">
    <location>
        <position position="452"/>
    </location>
    <ligand>
        <name>AMP</name>
        <dbReference type="ChEBI" id="CHEBI:456215"/>
    </ligand>
</feature>
<dbReference type="EC" id="5.1.99.6" evidence="19"/>
<feature type="binding site" evidence="17">
    <location>
        <position position="267"/>
    </location>
    <ligand>
        <name>(6S)-NADPHX</name>
        <dbReference type="ChEBI" id="CHEBI:64076"/>
    </ligand>
</feature>
<dbReference type="EMBL" id="WBXO01000009">
    <property type="protein sequence ID" value="KAB2951834.1"/>
    <property type="molecule type" value="Genomic_DNA"/>
</dbReference>
<dbReference type="OrthoDB" id="9806925at2"/>
<feature type="binding site" evidence="17">
    <location>
        <position position="386"/>
    </location>
    <ligand>
        <name>(6S)-NADPHX</name>
        <dbReference type="ChEBI" id="CHEBI:64076"/>
    </ligand>
</feature>
<evidence type="ECO:0000256" key="18">
    <source>
        <dbReference type="HAMAP-Rule" id="MF_01966"/>
    </source>
</evidence>
<keyword evidence="6 17" id="KW-0547">Nucleotide-binding</keyword>
<comment type="subunit">
    <text evidence="17">Homotetramer.</text>
</comment>
<keyword evidence="10 17" id="KW-0520">NAD</keyword>
<feature type="binding site" evidence="18">
    <location>
        <position position="165"/>
    </location>
    <ligand>
        <name>(6S)-NADPHX</name>
        <dbReference type="ChEBI" id="CHEBI:64076"/>
    </ligand>
</feature>
<comment type="similarity">
    <text evidence="18">Belongs to the NnrE/AIBP family.</text>
</comment>
<organism evidence="22 23">
    <name type="scientific">Heliorestis acidaminivorans</name>
    <dbReference type="NCBI Taxonomy" id="553427"/>
    <lineage>
        <taxon>Bacteria</taxon>
        <taxon>Bacillati</taxon>
        <taxon>Bacillota</taxon>
        <taxon>Clostridia</taxon>
        <taxon>Eubacteriales</taxon>
        <taxon>Heliobacteriaceae</taxon>
        <taxon>Heliorestis</taxon>
    </lineage>
</organism>
<dbReference type="GO" id="GO:0005524">
    <property type="term" value="F:ATP binding"/>
    <property type="evidence" value="ECO:0007669"/>
    <property type="project" value="UniProtKB-UniRule"/>
</dbReference>
<dbReference type="PROSITE" id="PS51383">
    <property type="entry name" value="YJEF_C_3"/>
    <property type="match status" value="1"/>
</dbReference>
<dbReference type="InterPro" id="IPR036652">
    <property type="entry name" value="YjeF_N_dom_sf"/>
</dbReference>
<sequence length="514" mass="54606">MRIVTAAEMNRIDDRATEEYAIPPLLLMENAGLQVVREVTSLLGDSCRGRRVLILCGKGNNGGDGFVVARHLLNHGAEVKLFLLAPERDIRGSALTNLTIYKRIGGKIYSLMDHKDLNALRMALLSTDLIVDAIYGTGFTGVVPPLTAKAMEMLNELSLPTVAVDVPSGLEVDTGKIKSQCLEATVTVTFGLPKLGLLIEPGATVAGKLVVADISLPKELIDNPLLMRRLLTKELCKTWTVKREATAHKGDFGHLLIIGGTEGMAGAIALTVKGALRAGTGRTTVAVPEKIAPFVIPQVPESMSWSLPAPNGRLEKSSLQDKVFDNFDSLVIGPGLGRYEESADFLEAIFERTRAPIVLDADALFALEDNIELLAAAQGPLILTPHPGEMARLTGLTVEEVQKERLQVVSHYAKDWGVTVVLKGARTLVATPDGDLLVNSSGNPGMATAGSGDILAGIAGSLLAQGKNPLESAALAVYVHGLAGDIAAQRFGDIAMKAGDIIDCLPQAWNLIED</sequence>
<dbReference type="GO" id="GO:0052855">
    <property type="term" value="F:ADP-dependent NAD(P)H-hydrate dehydratase activity"/>
    <property type="evidence" value="ECO:0007669"/>
    <property type="project" value="UniProtKB-UniRule"/>
</dbReference>
<dbReference type="Pfam" id="PF01256">
    <property type="entry name" value="Carb_kinase"/>
    <property type="match status" value="1"/>
</dbReference>
<keyword evidence="12 17" id="KW-0456">Lyase</keyword>
<keyword evidence="23" id="KW-1185">Reference proteome</keyword>
<keyword evidence="11 18" id="KW-0413">Isomerase</keyword>
<dbReference type="Pfam" id="PF03853">
    <property type="entry name" value="YjeF_N"/>
    <property type="match status" value="1"/>
</dbReference>
<dbReference type="EC" id="4.2.1.136" evidence="19"/>
<comment type="caution">
    <text evidence="18">Lacks conserved residue(s) required for the propagation of feature annotation.</text>
</comment>
<evidence type="ECO:0000256" key="9">
    <source>
        <dbReference type="ARBA" id="ARBA00022958"/>
    </source>
</evidence>
<feature type="binding site" evidence="18">
    <location>
        <position position="132"/>
    </location>
    <ligand>
        <name>K(+)</name>
        <dbReference type="ChEBI" id="CHEBI:29103"/>
    </ligand>
</feature>
<comment type="cofactor">
    <cofactor evidence="18 19">
        <name>K(+)</name>
        <dbReference type="ChEBI" id="CHEBI:29103"/>
    </cofactor>
    <text evidence="18 19">Binds 1 potassium ion per subunit.</text>
</comment>
<feature type="binding site" evidence="18">
    <location>
        <begin position="60"/>
        <end position="64"/>
    </location>
    <ligand>
        <name>(6S)-NADPHX</name>
        <dbReference type="ChEBI" id="CHEBI:64076"/>
    </ligand>
</feature>
<dbReference type="Gene3D" id="3.40.1190.20">
    <property type="match status" value="1"/>
</dbReference>
<dbReference type="InterPro" id="IPR029056">
    <property type="entry name" value="Ribokinase-like"/>
</dbReference>
<keyword evidence="7 17" id="KW-0067">ATP-binding</keyword>
<feature type="binding site" evidence="17">
    <location>
        <position position="453"/>
    </location>
    <ligand>
        <name>(6S)-NADPHX</name>
        <dbReference type="ChEBI" id="CHEBI:64076"/>
    </ligand>
</feature>
<dbReference type="PIRSF" id="PIRSF017184">
    <property type="entry name" value="Nnr"/>
    <property type="match status" value="1"/>
</dbReference>
<accession>A0A6I0EXA7</accession>
<evidence type="ECO:0000259" key="21">
    <source>
        <dbReference type="PROSITE" id="PS51385"/>
    </source>
</evidence>
<comment type="cofactor">
    <cofactor evidence="17">
        <name>Mg(2+)</name>
        <dbReference type="ChEBI" id="CHEBI:18420"/>
    </cofactor>
</comment>
<evidence type="ECO:0000256" key="4">
    <source>
        <dbReference type="ARBA" id="ARBA00009524"/>
    </source>
</evidence>
<comment type="caution">
    <text evidence="22">The sequence shown here is derived from an EMBL/GenBank/DDBJ whole genome shotgun (WGS) entry which is preliminary data.</text>
</comment>
<gene>
    <name evidence="17" type="primary">nnrD</name>
    <name evidence="18" type="synonym">nnrE</name>
    <name evidence="22" type="ORF">F9B85_11135</name>
</gene>
<evidence type="ECO:0000256" key="8">
    <source>
        <dbReference type="ARBA" id="ARBA00022857"/>
    </source>
</evidence>
<proteinExistence type="inferred from homology"/>
<evidence type="ECO:0000256" key="16">
    <source>
        <dbReference type="ARBA" id="ARBA00049209"/>
    </source>
</evidence>
<dbReference type="GO" id="GO:0110051">
    <property type="term" value="P:metabolite repair"/>
    <property type="evidence" value="ECO:0007669"/>
    <property type="project" value="TreeGrafter"/>
</dbReference>
<evidence type="ECO:0000256" key="15">
    <source>
        <dbReference type="ARBA" id="ARBA00048238"/>
    </source>
</evidence>
<dbReference type="PANTHER" id="PTHR12592:SF0">
    <property type="entry name" value="ATP-DEPENDENT (S)-NAD(P)H-HYDRATE DEHYDRATASE"/>
    <property type="match status" value="1"/>
</dbReference>
<protein>
    <recommendedName>
        <fullName evidence="19">Bifunctional NAD(P)H-hydrate repair enzyme</fullName>
    </recommendedName>
    <alternativeName>
        <fullName evidence="19">Nicotinamide nucleotide repair protein</fullName>
    </alternativeName>
    <domain>
        <recommendedName>
            <fullName evidence="19">ADP-dependent (S)-NAD(P)H-hydrate dehydratase</fullName>
            <ecNumber evidence="19">4.2.1.136</ecNumber>
        </recommendedName>
        <alternativeName>
            <fullName evidence="19">ADP-dependent NAD(P)HX dehydratase</fullName>
        </alternativeName>
    </domain>
    <domain>
        <recommendedName>
            <fullName evidence="19">NAD(P)H-hydrate epimerase</fullName>
            <ecNumber evidence="19">5.1.99.6</ecNumber>
        </recommendedName>
    </domain>
</protein>
<evidence type="ECO:0000256" key="11">
    <source>
        <dbReference type="ARBA" id="ARBA00023235"/>
    </source>
</evidence>
<dbReference type="GO" id="GO:0046496">
    <property type="term" value="P:nicotinamide nucleotide metabolic process"/>
    <property type="evidence" value="ECO:0007669"/>
    <property type="project" value="UniProtKB-UniRule"/>
</dbReference>
<evidence type="ECO:0000256" key="12">
    <source>
        <dbReference type="ARBA" id="ARBA00023239"/>
    </source>
</evidence>
<evidence type="ECO:0000256" key="5">
    <source>
        <dbReference type="ARBA" id="ARBA00022723"/>
    </source>
</evidence>
<comment type="function">
    <text evidence="14 19">Bifunctional enzyme that catalyzes the epimerization of the S- and R-forms of NAD(P)HX and the dehydration of the S-form of NAD(P)HX at the expense of ADP, which is converted to AMP. This allows the repair of both epimers of NAD(P)HX, a damaged form of NAD(P)H that is a result of enzymatic or heat-dependent hydration.</text>
</comment>
<comment type="similarity">
    <text evidence="4 19">In the C-terminal section; belongs to the NnrD/CARKD family.</text>
</comment>
<feature type="domain" description="YjeF C-terminal" evidence="20">
    <location>
        <begin position="232"/>
        <end position="512"/>
    </location>
</feature>
<comment type="similarity">
    <text evidence="17">Belongs to the NnrD/CARKD family.</text>
</comment>
<feature type="domain" description="YjeF N-terminal" evidence="21">
    <location>
        <begin position="9"/>
        <end position="222"/>
    </location>
</feature>
<dbReference type="AlphaFoldDB" id="A0A6I0EXA7"/>
<evidence type="ECO:0000313" key="22">
    <source>
        <dbReference type="EMBL" id="KAB2951834.1"/>
    </source>
</evidence>
<feature type="binding site" evidence="17">
    <location>
        <position position="335"/>
    </location>
    <ligand>
        <name>(6S)-NADPHX</name>
        <dbReference type="ChEBI" id="CHEBI:64076"/>
    </ligand>
</feature>
<dbReference type="HAMAP" id="MF_01965">
    <property type="entry name" value="NADHX_dehydratase"/>
    <property type="match status" value="1"/>
</dbReference>
<dbReference type="InterPro" id="IPR004443">
    <property type="entry name" value="YjeF_N_dom"/>
</dbReference>
<feature type="binding site" evidence="18">
    <location>
        <begin position="136"/>
        <end position="142"/>
    </location>
    <ligand>
        <name>(6S)-NADPHX</name>
        <dbReference type="ChEBI" id="CHEBI:64076"/>
    </ligand>
</feature>
<evidence type="ECO:0000256" key="10">
    <source>
        <dbReference type="ARBA" id="ARBA00023027"/>
    </source>
</evidence>
<dbReference type="GO" id="GO:0046872">
    <property type="term" value="F:metal ion binding"/>
    <property type="evidence" value="ECO:0007669"/>
    <property type="project" value="UniProtKB-UniRule"/>
</dbReference>
<dbReference type="SUPFAM" id="SSF64153">
    <property type="entry name" value="YjeF N-terminal domain-like"/>
    <property type="match status" value="1"/>
</dbReference>
<evidence type="ECO:0000256" key="3">
    <source>
        <dbReference type="ARBA" id="ARBA00006001"/>
    </source>
</evidence>
<dbReference type="InterPro" id="IPR030677">
    <property type="entry name" value="Nnr"/>
</dbReference>
<evidence type="ECO:0000256" key="13">
    <source>
        <dbReference type="ARBA" id="ARBA00023268"/>
    </source>
</evidence>
<evidence type="ECO:0000259" key="20">
    <source>
        <dbReference type="PROSITE" id="PS51383"/>
    </source>
</evidence>
<dbReference type="PANTHER" id="PTHR12592">
    <property type="entry name" value="ATP-DEPENDENT (S)-NAD(P)H-HYDRATE DEHYDRATASE FAMILY MEMBER"/>
    <property type="match status" value="1"/>
</dbReference>
<dbReference type="PROSITE" id="PS51385">
    <property type="entry name" value="YJEF_N"/>
    <property type="match status" value="1"/>
</dbReference>
<feature type="binding site" evidence="17">
    <location>
        <begin position="423"/>
        <end position="427"/>
    </location>
    <ligand>
        <name>AMP</name>
        <dbReference type="ChEBI" id="CHEBI:456215"/>
    </ligand>
</feature>
<evidence type="ECO:0000256" key="1">
    <source>
        <dbReference type="ARBA" id="ARBA00000013"/>
    </source>
</evidence>
<dbReference type="HAMAP" id="MF_01966">
    <property type="entry name" value="NADHX_epimerase"/>
    <property type="match status" value="1"/>
</dbReference>